<reference evidence="4" key="1">
    <citation type="submission" date="2016-05" db="EMBL/GenBank/DDBJ databases">
        <authorList>
            <person name="Holder M.E."/>
            <person name="Ajami N.J."/>
            <person name="Petrosino J.F."/>
        </authorList>
    </citation>
    <scope>NUCLEOTIDE SEQUENCE [LARGE SCALE GENOMIC DNA]</scope>
    <source>
        <strain evidence="4">ATCC 700696</strain>
    </source>
</reference>
<keyword evidence="2" id="KW-1133">Transmembrane helix</keyword>
<feature type="transmembrane region" description="Helical" evidence="2">
    <location>
        <begin position="555"/>
        <end position="579"/>
    </location>
</feature>
<dbReference type="EMBL" id="CP016199">
    <property type="protein sequence ID" value="ASS38262.1"/>
    <property type="molecule type" value="Genomic_DNA"/>
</dbReference>
<protein>
    <submittedName>
        <fullName evidence="3">Uncharacterized protein</fullName>
    </submittedName>
</protein>
<evidence type="ECO:0000256" key="1">
    <source>
        <dbReference type="SAM" id="Coils"/>
    </source>
</evidence>
<feature type="transmembrane region" description="Helical" evidence="2">
    <location>
        <begin position="585"/>
        <end position="605"/>
    </location>
</feature>
<accession>A0A223ATG2</accession>
<dbReference type="AlphaFoldDB" id="A0A223ATG2"/>
<proteinExistence type="predicted"/>
<evidence type="ECO:0000256" key="2">
    <source>
        <dbReference type="SAM" id="Phobius"/>
    </source>
</evidence>
<evidence type="ECO:0000313" key="4">
    <source>
        <dbReference type="Proteomes" id="UP000214689"/>
    </source>
</evidence>
<dbReference type="OrthoDB" id="2082064at2"/>
<feature type="coiled-coil region" evidence="1">
    <location>
        <begin position="525"/>
        <end position="552"/>
    </location>
</feature>
<keyword evidence="2" id="KW-0812">Transmembrane</keyword>
<keyword evidence="4" id="KW-1185">Reference proteome</keyword>
<keyword evidence="1" id="KW-0175">Coiled coil</keyword>
<name>A0A223ATG2_9FIRM</name>
<sequence>MCLNEEMKNVAAIVTFRQLYDDGKHDIYEIMSKFIESIVISEKKYYFELIEMSELLKNHYGFKIPDYVIKTSIKKLNFVKKESNSYIVDYNQVEESNFIHDYEAAAYDNEMVFNELCEFVEAHRGILSKQDKQVLSKEFCYFLLEDSNADKYSDLISAFILKKAEIHDDLQIRKIKEGAILYAGINYNSNISDRAAWKEDINIYVENEILFHLAGYNGEVFKRIASDLMTLVSEMNSKSKKKVIKVNYFEEVEKEIDDYFAKAQHIVKGHDIVSTDNNAMKKIVEGCKTGADVIDKKVKFNRLIAQYGITKAKEYDYYNERNHKYNVESREMFNEFDIADDKDRYLKHLNYISILRKNNNTNDLKKARHIILTETKKILSISNSLCGEKLPFAINIFTLTNRLWYDLNKGFGAKDLPASFDILTKSQIILSSLLTQSITDKYEKTKKEYQNKKIDKEQMIQMFVSLREESKKPEDITTSNVEDVLESISEEDIAIYKNEKEKLRSDLFERNNEIEELHSDIVNKDELISSALDEKKEELRELEEKKCRADKKIKLYTDILLLLIPVFFVIYVYACFVISSKFTTGVRIFIEFCLPVMPAIITVFYKKTVNLQSLFQSVKNTVVKLVTCHTYKKHGVNTEKIEKLKKDIQSFSGVL</sequence>
<organism evidence="3 4">
    <name type="scientific">Mogibacterium pumilum</name>
    <dbReference type="NCBI Taxonomy" id="86332"/>
    <lineage>
        <taxon>Bacteria</taxon>
        <taxon>Bacillati</taxon>
        <taxon>Bacillota</taxon>
        <taxon>Clostridia</taxon>
        <taxon>Peptostreptococcales</taxon>
        <taxon>Anaerovoracaceae</taxon>
        <taxon>Mogibacterium</taxon>
    </lineage>
</organism>
<dbReference type="Proteomes" id="UP000214689">
    <property type="component" value="Chromosome"/>
</dbReference>
<gene>
    <name evidence="3" type="ORF">AXF17_07530</name>
</gene>
<evidence type="ECO:0000313" key="3">
    <source>
        <dbReference type="EMBL" id="ASS38262.1"/>
    </source>
</evidence>
<dbReference type="RefSeq" id="WP_094234502.1">
    <property type="nucleotide sequence ID" value="NZ_CP016199.1"/>
</dbReference>
<keyword evidence="2" id="KW-0472">Membrane</keyword>